<dbReference type="SUPFAM" id="SSF54427">
    <property type="entry name" value="NTF2-like"/>
    <property type="match status" value="1"/>
</dbReference>
<feature type="non-terminal residue" evidence="2">
    <location>
        <position position="210"/>
    </location>
</feature>
<dbReference type="InterPro" id="IPR056203">
    <property type="entry name" value="Cds6_C"/>
</dbReference>
<dbReference type="Pfam" id="PF24125">
    <property type="entry name" value="Cds6_C"/>
    <property type="match status" value="1"/>
</dbReference>
<evidence type="ECO:0000259" key="1">
    <source>
        <dbReference type="Pfam" id="PF24125"/>
    </source>
</evidence>
<name>A0A382A5P0_9ZZZZ</name>
<dbReference type="AlphaFoldDB" id="A0A382A5P0"/>
<accession>A0A382A5P0</accession>
<sequence>MIFINYKLRKEGKLFFSGLLFFIYMHPACAGIESSVNNWVNAWTSQDIPIYLESYSQEFVPSKGLSREAWESERKIKLITPDYIKVTLSDIKVNQYSENLADVDFIQYYQSNTYTDEVKKQLSMQKIDNQWLIIEEKVITVDVEIKKLSSEQDPSDSNLSEIESKPNENASVIEEEVISKETVETVLEHWSDSWSAQDINTYLKTYAENF</sequence>
<dbReference type="InterPro" id="IPR032710">
    <property type="entry name" value="NTF2-like_dom_sf"/>
</dbReference>
<proteinExistence type="predicted"/>
<gene>
    <name evidence="2" type="ORF">METZ01_LOCUS149700</name>
</gene>
<protein>
    <recommendedName>
        <fullName evidence="1">Cds6 C-terminal domain-containing protein</fullName>
    </recommendedName>
</protein>
<reference evidence="2" key="1">
    <citation type="submission" date="2018-05" db="EMBL/GenBank/DDBJ databases">
        <authorList>
            <person name="Lanie J.A."/>
            <person name="Ng W.-L."/>
            <person name="Kazmierczak K.M."/>
            <person name="Andrzejewski T.M."/>
            <person name="Davidsen T.M."/>
            <person name="Wayne K.J."/>
            <person name="Tettelin H."/>
            <person name="Glass J.I."/>
            <person name="Rusch D."/>
            <person name="Podicherti R."/>
            <person name="Tsui H.-C.T."/>
            <person name="Winkler M.E."/>
        </authorList>
    </citation>
    <scope>NUCLEOTIDE SEQUENCE</scope>
</reference>
<evidence type="ECO:0000313" key="2">
    <source>
        <dbReference type="EMBL" id="SVA96846.1"/>
    </source>
</evidence>
<organism evidence="2">
    <name type="scientific">marine metagenome</name>
    <dbReference type="NCBI Taxonomy" id="408172"/>
    <lineage>
        <taxon>unclassified sequences</taxon>
        <taxon>metagenomes</taxon>
        <taxon>ecological metagenomes</taxon>
    </lineage>
</organism>
<feature type="domain" description="Cds6 C-terminal" evidence="1">
    <location>
        <begin position="32"/>
        <end position="137"/>
    </location>
</feature>
<dbReference type="EMBL" id="UINC01024014">
    <property type="protein sequence ID" value="SVA96846.1"/>
    <property type="molecule type" value="Genomic_DNA"/>
</dbReference>